<dbReference type="GO" id="GO:0007005">
    <property type="term" value="P:mitochondrion organization"/>
    <property type="evidence" value="ECO:0007669"/>
    <property type="project" value="InterPro"/>
</dbReference>
<dbReference type="GO" id="GO:0007268">
    <property type="term" value="P:chemical synaptic transmission"/>
    <property type="evidence" value="ECO:0007669"/>
    <property type="project" value="InterPro"/>
</dbReference>
<dbReference type="GO" id="GO:0005814">
    <property type="term" value="C:centriole"/>
    <property type="evidence" value="ECO:0007669"/>
    <property type="project" value="InterPro"/>
</dbReference>
<reference evidence="3" key="1">
    <citation type="journal article" date="2023" name="Insect Mol. Biol.">
        <title>Genome sequencing provides insights into the evolution of gene families encoding plant cell wall-degrading enzymes in longhorned beetles.</title>
        <authorList>
            <person name="Shin N.R."/>
            <person name="Okamura Y."/>
            <person name="Kirsch R."/>
            <person name="Pauchet Y."/>
        </authorList>
    </citation>
    <scope>NUCLEOTIDE SEQUENCE</scope>
    <source>
        <strain evidence="3">RBIC_L_NR</strain>
    </source>
</reference>
<protein>
    <submittedName>
        <fullName evidence="3">Uncharacterized protein</fullName>
    </submittedName>
</protein>
<sequence>MLPLFQIITPNSPSKNMPTNDIPTKPRRKKVDVPVHKTHDVFQEGRKKSFSANFNSKKYKFKNPDTEGNFNEPIHTEIVVELPDTDREKISLLQNSNEEIDKENKYLKEQYHNLVLGYEDLQKQLETSKFCKNCEDLKISIEQYSTDNSILRNSNKELKEDLNMLKTVVYSIKITKSGLIQDIIESQDLTENISRNILSEVHQNHKHTPVSWGSVSVHTLGPLLDAYEDTIKEKEEIIQNYDVELSNFTVGQMKRDYNVMHEEYIKCRTENAALKEKSKALVNVQDDFRSQMQNYIPVSVHTASVNECKKWYEELKLQYENEKQKLKENIDTQAKTIGQLNSEITGLRNVKVALETKITQLEKHIKKMETKCLELEHALNEVQVSRSALRKQLHKVMGFAKDMVAEQEMLLKALNERHMENKVVKRIGSDMATRMDSLKNQLKDVQKSAWQEFTTVEHKIHEQTELIETMKEEHEKEIEDLKKNHQGARRN</sequence>
<dbReference type="InterPro" id="IPR033545">
    <property type="entry name" value="CEP89"/>
</dbReference>
<dbReference type="EMBL" id="JANEYF010003404">
    <property type="protein sequence ID" value="KAJ8936623.1"/>
    <property type="molecule type" value="Genomic_DNA"/>
</dbReference>
<organism evidence="3 4">
    <name type="scientific">Rhamnusium bicolor</name>
    <dbReference type="NCBI Taxonomy" id="1586634"/>
    <lineage>
        <taxon>Eukaryota</taxon>
        <taxon>Metazoa</taxon>
        <taxon>Ecdysozoa</taxon>
        <taxon>Arthropoda</taxon>
        <taxon>Hexapoda</taxon>
        <taxon>Insecta</taxon>
        <taxon>Pterygota</taxon>
        <taxon>Neoptera</taxon>
        <taxon>Endopterygota</taxon>
        <taxon>Coleoptera</taxon>
        <taxon>Polyphaga</taxon>
        <taxon>Cucujiformia</taxon>
        <taxon>Chrysomeloidea</taxon>
        <taxon>Cerambycidae</taxon>
        <taxon>Lepturinae</taxon>
        <taxon>Rhagiini</taxon>
        <taxon>Rhamnusium</taxon>
    </lineage>
</organism>
<proteinExistence type="predicted"/>
<feature type="region of interest" description="Disordered" evidence="2">
    <location>
        <begin position="1"/>
        <end position="32"/>
    </location>
</feature>
<feature type="compositionally biased region" description="Polar residues" evidence="2">
    <location>
        <begin position="8"/>
        <end position="22"/>
    </location>
</feature>
<name>A0AAV8XDJ7_9CUCU</name>
<dbReference type="PANTHER" id="PTHR36170">
    <property type="entry name" value="CENTROSOMAL PROTEIN OF 89 KDA"/>
    <property type="match status" value="1"/>
</dbReference>
<evidence type="ECO:0000256" key="1">
    <source>
        <dbReference type="SAM" id="Coils"/>
    </source>
</evidence>
<keyword evidence="1" id="KW-0175">Coiled coil</keyword>
<evidence type="ECO:0000313" key="3">
    <source>
        <dbReference type="EMBL" id="KAJ8936623.1"/>
    </source>
</evidence>
<evidence type="ECO:0000313" key="4">
    <source>
        <dbReference type="Proteomes" id="UP001162156"/>
    </source>
</evidence>
<comment type="caution">
    <text evidence="3">The sequence shown here is derived from an EMBL/GenBank/DDBJ whole genome shotgun (WGS) entry which is preliminary data.</text>
</comment>
<dbReference type="Gene3D" id="1.20.5.340">
    <property type="match status" value="1"/>
</dbReference>
<keyword evidence="4" id="KW-1185">Reference proteome</keyword>
<dbReference type="GO" id="GO:0045202">
    <property type="term" value="C:synapse"/>
    <property type="evidence" value="ECO:0007669"/>
    <property type="project" value="GOC"/>
</dbReference>
<accession>A0AAV8XDJ7</accession>
<dbReference type="Proteomes" id="UP001162156">
    <property type="component" value="Unassembled WGS sequence"/>
</dbReference>
<gene>
    <name evidence="3" type="ORF">NQ314_012238</name>
</gene>
<feature type="coiled-coil region" evidence="1">
    <location>
        <begin position="309"/>
        <end position="385"/>
    </location>
</feature>
<dbReference type="GO" id="GO:0060271">
    <property type="term" value="P:cilium assembly"/>
    <property type="evidence" value="ECO:0007669"/>
    <property type="project" value="InterPro"/>
</dbReference>
<feature type="coiled-coil region" evidence="1">
    <location>
        <begin position="460"/>
        <end position="491"/>
    </location>
</feature>
<evidence type="ECO:0000256" key="2">
    <source>
        <dbReference type="SAM" id="MobiDB-lite"/>
    </source>
</evidence>
<dbReference type="PANTHER" id="PTHR36170:SF1">
    <property type="entry name" value="CENTROSOMAL PROTEIN OF 89 KDA"/>
    <property type="match status" value="1"/>
</dbReference>
<dbReference type="AlphaFoldDB" id="A0AAV8XDJ7"/>
<dbReference type="GO" id="GO:0097539">
    <property type="term" value="C:ciliary transition fiber"/>
    <property type="evidence" value="ECO:0007669"/>
    <property type="project" value="TreeGrafter"/>
</dbReference>